<gene>
    <name evidence="2" type="ORF">APT59_18660</name>
</gene>
<dbReference type="InterPro" id="IPR002686">
    <property type="entry name" value="Transposase_17"/>
</dbReference>
<dbReference type="PANTHER" id="PTHR36966:SF1">
    <property type="entry name" value="REP-ASSOCIATED TYROSINE TRANSPOSASE"/>
    <property type="match status" value="1"/>
</dbReference>
<organism evidence="2 3">
    <name type="scientific">Pseudomonas oryzihabitans</name>
    <dbReference type="NCBI Taxonomy" id="47885"/>
    <lineage>
        <taxon>Bacteria</taxon>
        <taxon>Pseudomonadati</taxon>
        <taxon>Pseudomonadota</taxon>
        <taxon>Gammaproteobacteria</taxon>
        <taxon>Pseudomonadales</taxon>
        <taxon>Pseudomonadaceae</taxon>
        <taxon>Pseudomonas</taxon>
    </lineage>
</organism>
<protein>
    <submittedName>
        <fullName evidence="2">Transposase</fullName>
    </submittedName>
</protein>
<dbReference type="OrthoDB" id="9794403at2"/>
<dbReference type="Gene3D" id="3.30.70.1290">
    <property type="entry name" value="Transposase IS200-like"/>
    <property type="match status" value="1"/>
</dbReference>
<dbReference type="InterPro" id="IPR052715">
    <property type="entry name" value="RAYT_transposase"/>
</dbReference>
<sequence length="176" mass="20922">MLDYRRSRAAGGIFFFTLNLNDRSATLLVDHIGSLRQAMREVKVRHPFDILAMVVLPDHLHALWRLPDDDGDYPLRWSLIKAGFSRQLPPLETVNLSRRLKRERGVWQRRYWEHQVRDEQDLQRHLDYIHFNPVKHGHARRAVEWPYSSIHRYVRAGVLPADWAGQRDEDWAVGER</sequence>
<accession>A0A0U4WN17</accession>
<dbReference type="GO" id="GO:0004803">
    <property type="term" value="F:transposase activity"/>
    <property type="evidence" value="ECO:0007669"/>
    <property type="project" value="InterPro"/>
</dbReference>
<evidence type="ECO:0000313" key="3">
    <source>
        <dbReference type="Proteomes" id="UP000064137"/>
    </source>
</evidence>
<dbReference type="EMBL" id="CP013987">
    <property type="protein sequence ID" value="ALZ86914.1"/>
    <property type="molecule type" value="Genomic_DNA"/>
</dbReference>
<dbReference type="Proteomes" id="UP000064137">
    <property type="component" value="Chromosome"/>
</dbReference>
<dbReference type="GO" id="GO:0043565">
    <property type="term" value="F:sequence-specific DNA binding"/>
    <property type="evidence" value="ECO:0007669"/>
    <property type="project" value="TreeGrafter"/>
</dbReference>
<evidence type="ECO:0000313" key="2">
    <source>
        <dbReference type="EMBL" id="ALZ86914.1"/>
    </source>
</evidence>
<name>A0A0U4WN17_9PSED</name>
<dbReference type="RefSeq" id="WP_059316947.1">
    <property type="nucleotide sequence ID" value="NZ_CP013987.1"/>
</dbReference>
<feature type="domain" description="Transposase IS200-like" evidence="1">
    <location>
        <begin position="9"/>
        <end position="132"/>
    </location>
</feature>
<evidence type="ECO:0000259" key="1">
    <source>
        <dbReference type="SMART" id="SM01321"/>
    </source>
</evidence>
<dbReference type="GO" id="GO:0006313">
    <property type="term" value="P:DNA transposition"/>
    <property type="evidence" value="ECO:0007669"/>
    <property type="project" value="InterPro"/>
</dbReference>
<dbReference type="NCBIfam" id="NF047646">
    <property type="entry name" value="REP_Tyr_transpos"/>
    <property type="match status" value="1"/>
</dbReference>
<dbReference type="SUPFAM" id="SSF143422">
    <property type="entry name" value="Transposase IS200-like"/>
    <property type="match status" value="1"/>
</dbReference>
<proteinExistence type="predicted"/>
<dbReference type="PANTHER" id="PTHR36966">
    <property type="entry name" value="REP-ASSOCIATED TYROSINE TRANSPOSASE"/>
    <property type="match status" value="1"/>
</dbReference>
<dbReference type="InterPro" id="IPR036515">
    <property type="entry name" value="Transposase_17_sf"/>
</dbReference>
<dbReference type="AlphaFoldDB" id="A0A0U4WN17"/>
<dbReference type="SMART" id="SM01321">
    <property type="entry name" value="Y1_Tnp"/>
    <property type="match status" value="1"/>
</dbReference>
<dbReference type="KEGG" id="por:APT59_18660"/>
<reference evidence="2 3" key="1">
    <citation type="submission" date="2016-01" db="EMBL/GenBank/DDBJ databases">
        <title>Annotation of Pseudomonas oryzihabitans USDA-ARS-USMARC-56511.</title>
        <authorList>
            <person name="Harhay G.P."/>
            <person name="Harhay D.M."/>
            <person name="Smith T.P.L."/>
            <person name="Bono J.L."/>
            <person name="Heaton M.P."/>
            <person name="Clawson M.L."/>
            <person name="Chitko-Mckown C.G."/>
            <person name="Capik S.F."/>
            <person name="DeDonder K.D."/>
            <person name="Apley M.D."/>
            <person name="Lubbers B.V."/>
            <person name="White B.J."/>
            <person name="Larson R.L."/>
        </authorList>
    </citation>
    <scope>NUCLEOTIDE SEQUENCE [LARGE SCALE GENOMIC DNA]</scope>
    <source>
        <strain evidence="2 3">USDA-ARS-USMARC-56511</strain>
    </source>
</reference>